<dbReference type="Proteomes" id="UP000186096">
    <property type="component" value="Unassembled WGS sequence"/>
</dbReference>
<dbReference type="PROSITE" id="PS50110">
    <property type="entry name" value="RESPONSE_REGULATORY"/>
    <property type="match status" value="1"/>
</dbReference>
<dbReference type="PRINTS" id="PR00038">
    <property type="entry name" value="HTHLUXR"/>
</dbReference>
<dbReference type="InterPro" id="IPR000792">
    <property type="entry name" value="Tscrpt_reg_LuxR_C"/>
</dbReference>
<feature type="domain" description="Response regulatory" evidence="4">
    <location>
        <begin position="3"/>
        <end position="119"/>
    </location>
</feature>
<dbReference type="STRING" id="58117.SAMN05421833_10590"/>
<dbReference type="SUPFAM" id="SSF46894">
    <property type="entry name" value="C-terminal effector domain of the bipartite response regulators"/>
    <property type="match status" value="1"/>
</dbReference>
<dbReference type="PROSITE" id="PS50043">
    <property type="entry name" value="HTH_LUXR_2"/>
    <property type="match status" value="1"/>
</dbReference>
<dbReference type="Pfam" id="PF00072">
    <property type="entry name" value="Response_reg"/>
    <property type="match status" value="1"/>
</dbReference>
<reference evidence="6" key="1">
    <citation type="submission" date="2017-01" db="EMBL/GenBank/DDBJ databases">
        <authorList>
            <person name="Varghese N."/>
            <person name="Submissions S."/>
        </authorList>
    </citation>
    <scope>NUCLEOTIDE SEQUENCE [LARGE SCALE GENOMIC DNA]</scope>
    <source>
        <strain evidence="6">ATCC 12950</strain>
    </source>
</reference>
<dbReference type="GO" id="GO:0003677">
    <property type="term" value="F:DNA binding"/>
    <property type="evidence" value="ECO:0007669"/>
    <property type="project" value="UniProtKB-KW"/>
</dbReference>
<evidence type="ECO:0000256" key="1">
    <source>
        <dbReference type="ARBA" id="ARBA00023125"/>
    </source>
</evidence>
<gene>
    <name evidence="5" type="ORF">SAMN05421833_10590</name>
</gene>
<dbReference type="GeneID" id="97496266"/>
<protein>
    <submittedName>
        <fullName evidence="5">Two component transcriptional regulator, LuxR family</fullName>
    </submittedName>
</protein>
<evidence type="ECO:0000313" key="5">
    <source>
        <dbReference type="EMBL" id="SIQ99688.1"/>
    </source>
</evidence>
<dbReference type="InterPro" id="IPR001789">
    <property type="entry name" value="Sig_transdc_resp-reg_receiver"/>
</dbReference>
<dbReference type="PANTHER" id="PTHR43214">
    <property type="entry name" value="TWO-COMPONENT RESPONSE REGULATOR"/>
    <property type="match status" value="1"/>
</dbReference>
<dbReference type="EMBL" id="FTNI01000005">
    <property type="protein sequence ID" value="SIQ99688.1"/>
    <property type="molecule type" value="Genomic_DNA"/>
</dbReference>
<keyword evidence="6" id="KW-1185">Reference proteome</keyword>
<dbReference type="InterPro" id="IPR039420">
    <property type="entry name" value="WalR-like"/>
</dbReference>
<dbReference type="GO" id="GO:0000160">
    <property type="term" value="P:phosphorelay signal transduction system"/>
    <property type="evidence" value="ECO:0007669"/>
    <property type="project" value="InterPro"/>
</dbReference>
<evidence type="ECO:0000259" key="4">
    <source>
        <dbReference type="PROSITE" id="PS50110"/>
    </source>
</evidence>
<dbReference type="SUPFAM" id="SSF52172">
    <property type="entry name" value="CheY-like"/>
    <property type="match status" value="1"/>
</dbReference>
<proteinExistence type="predicted"/>
<feature type="modified residue" description="4-aspartylphosphate" evidence="2">
    <location>
        <position position="54"/>
    </location>
</feature>
<dbReference type="Gene3D" id="3.40.50.2300">
    <property type="match status" value="1"/>
</dbReference>
<name>A0A1N6XBF0_9ACTN</name>
<evidence type="ECO:0000256" key="2">
    <source>
        <dbReference type="PROSITE-ProRule" id="PRU00169"/>
    </source>
</evidence>
<dbReference type="Pfam" id="PF00196">
    <property type="entry name" value="GerE"/>
    <property type="match status" value="1"/>
</dbReference>
<keyword evidence="2" id="KW-0597">Phosphoprotein</keyword>
<dbReference type="SMART" id="SM00448">
    <property type="entry name" value="REC"/>
    <property type="match status" value="1"/>
</dbReference>
<dbReference type="CDD" id="cd06170">
    <property type="entry name" value="LuxR_C_like"/>
    <property type="match status" value="1"/>
</dbReference>
<dbReference type="RefSeq" id="WP_030507990.1">
    <property type="nucleotide sequence ID" value="NZ_CP192071.1"/>
</dbReference>
<dbReference type="AlphaFoldDB" id="A0A1N6XBF0"/>
<organism evidence="5 6">
    <name type="scientific">Microbispora rosea</name>
    <dbReference type="NCBI Taxonomy" id="58117"/>
    <lineage>
        <taxon>Bacteria</taxon>
        <taxon>Bacillati</taxon>
        <taxon>Actinomycetota</taxon>
        <taxon>Actinomycetes</taxon>
        <taxon>Streptosporangiales</taxon>
        <taxon>Streptosporangiaceae</taxon>
        <taxon>Microbispora</taxon>
    </lineage>
</organism>
<dbReference type="InterPro" id="IPR011006">
    <property type="entry name" value="CheY-like_superfamily"/>
</dbReference>
<accession>A0A1N6XBF0</accession>
<sequence>MTRVLIAEDQTMMRDALTVLLDLEDDFEVVAQVSAAGEIVPTALRVKPDVALLDIEMPGGSGLDAAADLRAALPECVVVIVTTFGRPGYLRRALDAGARGFVVKDRPVGELAQAIRRVLAGEVVVDPALATAALSAGPNPLTPREREVLAAAADGSAAADISRRLYLSESTVRNHLSACITKTGTRNRMEAVRVARHNGWL</sequence>
<feature type="domain" description="HTH luxR-type" evidence="3">
    <location>
        <begin position="134"/>
        <end position="199"/>
    </location>
</feature>
<evidence type="ECO:0000259" key="3">
    <source>
        <dbReference type="PROSITE" id="PS50043"/>
    </source>
</evidence>
<dbReference type="InterPro" id="IPR016032">
    <property type="entry name" value="Sig_transdc_resp-reg_C-effctor"/>
</dbReference>
<dbReference type="GO" id="GO:0006355">
    <property type="term" value="P:regulation of DNA-templated transcription"/>
    <property type="evidence" value="ECO:0007669"/>
    <property type="project" value="InterPro"/>
</dbReference>
<evidence type="ECO:0000313" key="6">
    <source>
        <dbReference type="Proteomes" id="UP000186096"/>
    </source>
</evidence>
<keyword evidence="1" id="KW-0238">DNA-binding</keyword>
<dbReference type="OrthoDB" id="9808843at2"/>
<dbReference type="PANTHER" id="PTHR43214:SF42">
    <property type="entry name" value="TRANSCRIPTIONAL REGULATORY PROTEIN DESR"/>
    <property type="match status" value="1"/>
</dbReference>
<dbReference type="SMART" id="SM00421">
    <property type="entry name" value="HTH_LUXR"/>
    <property type="match status" value="1"/>
</dbReference>